<evidence type="ECO:0000313" key="1">
    <source>
        <dbReference type="EMBL" id="NMM61296.1"/>
    </source>
</evidence>
<gene>
    <name evidence="1" type="ORF">HBE96_00990</name>
</gene>
<name>A0A7Y0EDD2_9CLOT</name>
<accession>A0A7Y0EDD2</accession>
<sequence length="39" mass="4807">VKEFANQGVNYWNTKIPKNKLSQIKKLYPDTWEEYIKKY</sequence>
<reference evidence="1 2" key="1">
    <citation type="submission" date="2020-04" db="EMBL/GenBank/DDBJ databases">
        <authorList>
            <person name="Doyle D.A."/>
        </authorList>
    </citation>
    <scope>NUCLEOTIDE SEQUENCE [LARGE SCALE GENOMIC DNA]</scope>
    <source>
        <strain evidence="1 2">P21</strain>
    </source>
</reference>
<organism evidence="1 2">
    <name type="scientific">Clostridium muellerianum</name>
    <dbReference type="NCBI Taxonomy" id="2716538"/>
    <lineage>
        <taxon>Bacteria</taxon>
        <taxon>Bacillati</taxon>
        <taxon>Bacillota</taxon>
        <taxon>Clostridia</taxon>
        <taxon>Eubacteriales</taxon>
        <taxon>Clostridiaceae</taxon>
        <taxon>Clostridium</taxon>
    </lineage>
</organism>
<protein>
    <submittedName>
        <fullName evidence="1">Ankyrin repeat domain-containing protein</fullName>
    </submittedName>
</protein>
<reference evidence="1 2" key="2">
    <citation type="submission" date="2020-06" db="EMBL/GenBank/DDBJ databases">
        <title>Complete Genome Sequence of Clostridium muelleri sp. nov. P21T, an Acid-Alcohol Producing Acetogen Isolated from Old Hay.</title>
        <authorList>
            <person name="Duncan K.E."/>
            <person name="Tanner R.S."/>
        </authorList>
    </citation>
    <scope>NUCLEOTIDE SEQUENCE [LARGE SCALE GENOMIC DNA]</scope>
    <source>
        <strain evidence="1 2">P21</strain>
    </source>
</reference>
<dbReference type="Proteomes" id="UP000537131">
    <property type="component" value="Unassembled WGS sequence"/>
</dbReference>
<feature type="non-terminal residue" evidence="1">
    <location>
        <position position="1"/>
    </location>
</feature>
<keyword evidence="2" id="KW-1185">Reference proteome</keyword>
<evidence type="ECO:0000313" key="2">
    <source>
        <dbReference type="Proteomes" id="UP000537131"/>
    </source>
</evidence>
<comment type="caution">
    <text evidence="1">The sequence shown here is derived from an EMBL/GenBank/DDBJ whole genome shotgun (WGS) entry which is preliminary data.</text>
</comment>
<dbReference type="AlphaFoldDB" id="A0A7Y0EDD2"/>
<dbReference type="EMBL" id="JABBNI010000003">
    <property type="protein sequence ID" value="NMM61296.1"/>
    <property type="molecule type" value="Genomic_DNA"/>
</dbReference>
<proteinExistence type="predicted"/>